<protein>
    <submittedName>
        <fullName evidence="2">CelD/BcsL family acetyltransferase involved in cellulose biosynthesis</fullName>
    </submittedName>
</protein>
<dbReference type="Proteomes" id="UP000540656">
    <property type="component" value="Unassembled WGS sequence"/>
</dbReference>
<reference evidence="2 3" key="1">
    <citation type="submission" date="2020-07" db="EMBL/GenBank/DDBJ databases">
        <title>Sequencing the genomes of 1000 actinobacteria strains.</title>
        <authorList>
            <person name="Klenk H.-P."/>
        </authorList>
    </citation>
    <scope>NUCLEOTIDE SEQUENCE [LARGE SCALE GENOMIC DNA]</scope>
    <source>
        <strain evidence="2 3">DSM 23819</strain>
    </source>
</reference>
<organism evidence="2 3">
    <name type="scientific">Nocardioides daedukensis</name>
    <dbReference type="NCBI Taxonomy" id="634462"/>
    <lineage>
        <taxon>Bacteria</taxon>
        <taxon>Bacillati</taxon>
        <taxon>Actinomycetota</taxon>
        <taxon>Actinomycetes</taxon>
        <taxon>Propionibacteriales</taxon>
        <taxon>Nocardioidaceae</taxon>
        <taxon>Nocardioides</taxon>
    </lineage>
</organism>
<evidence type="ECO:0000313" key="2">
    <source>
        <dbReference type="EMBL" id="NYG58557.1"/>
    </source>
</evidence>
<keyword evidence="3" id="KW-1185">Reference proteome</keyword>
<dbReference type="EMBL" id="JACCAA010000001">
    <property type="protein sequence ID" value="NYG58557.1"/>
    <property type="molecule type" value="Genomic_DNA"/>
</dbReference>
<dbReference type="InterPro" id="IPR038740">
    <property type="entry name" value="BioF2-like_GNAT_dom"/>
</dbReference>
<gene>
    <name evidence="2" type="ORF">BJ980_001480</name>
</gene>
<dbReference type="Pfam" id="PF13480">
    <property type="entry name" value="Acetyltransf_6"/>
    <property type="match status" value="1"/>
</dbReference>
<evidence type="ECO:0000259" key="1">
    <source>
        <dbReference type="Pfam" id="PF13480"/>
    </source>
</evidence>
<dbReference type="InterPro" id="IPR016181">
    <property type="entry name" value="Acyl_CoA_acyltransferase"/>
</dbReference>
<keyword evidence="2" id="KW-0808">Transferase</keyword>
<sequence length="370" mass="40740">MGTRIVEASELGAWSSDWDRLVLSAALPTPFSRSWWLSGVAGPGAHFVLVLEGDRLLGGLALERRRWLGVDRFEVLGGGKLCPDHLDLLADPDHVPEVIAALRDWATSPGARIFDLDGIREDAWLLDALPGVRVSTSDVAIHEVLSGTAQDYFARRSKTFLKRVRKQQRRLEASGVRCRRVSPEEVGPALDRFTELHAVREDRAELLQEMSRIRRAAEAGAAVGEVEFYVAEHEGVWGAVLMNFVVGGRLNVYQTARSFDPIFNHVGSVIDTLAIEDACSAALVEVDFLRGAEPFKRSFAASERDLLRFRSGHGVRGRMALAVLVGGTSLRSAVGRQWRRMVQKKSSGSDGSSGSLRALVGHVQSWKRPR</sequence>
<dbReference type="GO" id="GO:0016740">
    <property type="term" value="F:transferase activity"/>
    <property type="evidence" value="ECO:0007669"/>
    <property type="project" value="UniProtKB-KW"/>
</dbReference>
<dbReference type="RefSeq" id="WP_179501709.1">
    <property type="nucleotide sequence ID" value="NZ_JACCAA010000001.1"/>
</dbReference>
<feature type="domain" description="BioF2-like acetyltransferase" evidence="1">
    <location>
        <begin position="160"/>
        <end position="297"/>
    </location>
</feature>
<dbReference type="Gene3D" id="3.40.630.30">
    <property type="match status" value="1"/>
</dbReference>
<name>A0A7Y9UPS3_9ACTN</name>
<proteinExistence type="predicted"/>
<evidence type="ECO:0000313" key="3">
    <source>
        <dbReference type="Proteomes" id="UP000540656"/>
    </source>
</evidence>
<comment type="caution">
    <text evidence="2">The sequence shown here is derived from an EMBL/GenBank/DDBJ whole genome shotgun (WGS) entry which is preliminary data.</text>
</comment>
<dbReference type="AlphaFoldDB" id="A0A7Y9UPS3"/>
<dbReference type="SUPFAM" id="SSF55729">
    <property type="entry name" value="Acyl-CoA N-acyltransferases (Nat)"/>
    <property type="match status" value="1"/>
</dbReference>
<accession>A0A7Y9UPS3</accession>